<evidence type="ECO:0000313" key="1">
    <source>
        <dbReference type="EMBL" id="GGD02588.1"/>
    </source>
</evidence>
<comment type="caution">
    <text evidence="1">The sequence shown here is derived from an EMBL/GenBank/DDBJ whole genome shotgun (WGS) entry which is preliminary data.</text>
</comment>
<keyword evidence="2" id="KW-1185">Reference proteome</keyword>
<evidence type="ECO:0000313" key="2">
    <source>
        <dbReference type="Proteomes" id="UP000613160"/>
    </source>
</evidence>
<protein>
    <submittedName>
        <fullName evidence="1">Uncharacterized protein</fullName>
    </submittedName>
</protein>
<dbReference type="Proteomes" id="UP000613160">
    <property type="component" value="Unassembled WGS sequence"/>
</dbReference>
<dbReference type="AlphaFoldDB" id="A0A916V1K2"/>
<dbReference type="RefSeq" id="WP_188848608.1">
    <property type="nucleotide sequence ID" value="NZ_BMJJ01000001.1"/>
</dbReference>
<gene>
    <name evidence="1" type="ORF">GCM10011335_01620</name>
</gene>
<accession>A0A916V1K2</accession>
<sequence>MDNDIRKSEKGGNTAYLNIGAWYNAETGHIHLTLPHSGWFHTTVNANEQSKRGHPNLYAKLARALKEAGVAGPDDPEANDD</sequence>
<reference evidence="1" key="1">
    <citation type="journal article" date="2014" name="Int. J. Syst. Evol. Microbiol.">
        <title>Complete genome sequence of Corynebacterium casei LMG S-19264T (=DSM 44701T), isolated from a smear-ripened cheese.</title>
        <authorList>
            <consortium name="US DOE Joint Genome Institute (JGI-PGF)"/>
            <person name="Walter F."/>
            <person name="Albersmeier A."/>
            <person name="Kalinowski J."/>
            <person name="Ruckert C."/>
        </authorList>
    </citation>
    <scope>NUCLEOTIDE SEQUENCE</scope>
    <source>
        <strain evidence="1">CGMCC 1.15493</strain>
    </source>
</reference>
<organism evidence="1 2">
    <name type="scientific">Aureimonas glaciei</name>
    <dbReference type="NCBI Taxonomy" id="1776957"/>
    <lineage>
        <taxon>Bacteria</taxon>
        <taxon>Pseudomonadati</taxon>
        <taxon>Pseudomonadota</taxon>
        <taxon>Alphaproteobacteria</taxon>
        <taxon>Hyphomicrobiales</taxon>
        <taxon>Aurantimonadaceae</taxon>
        <taxon>Aureimonas</taxon>
    </lineage>
</organism>
<proteinExistence type="predicted"/>
<reference evidence="1" key="2">
    <citation type="submission" date="2020-09" db="EMBL/GenBank/DDBJ databases">
        <authorList>
            <person name="Sun Q."/>
            <person name="Zhou Y."/>
        </authorList>
    </citation>
    <scope>NUCLEOTIDE SEQUENCE</scope>
    <source>
        <strain evidence="1">CGMCC 1.15493</strain>
    </source>
</reference>
<dbReference type="EMBL" id="BMJJ01000001">
    <property type="protein sequence ID" value="GGD02588.1"/>
    <property type="molecule type" value="Genomic_DNA"/>
</dbReference>
<name>A0A916V1K2_9HYPH</name>